<sequence>MKTISSRVAHHSPALPNSTVLTRYSKRIVVTYAVAAQAEKVAIQDPLMVRAARGEDVERPPCWMMRQAGRYQKSYRELAKRHPSFRERSETTELIVEISLQPWQSFRPDGVILFSDILTPLPGIGVQFEIDDVKGPILDQTVRSMEQVKQLHALDFSKVDFVGKALTQLRQEVNNQAAILGFVGSPWTLATYIIEGGSSSLYKNIKSMCYSAPELLDALLSHLSDQMAAYIKYQIESGAQCVQIFDSWGGQLPPREWDRWSGPYIKRIVQSVKAAYPNVPLTLYANGSGGLLERIKSTGVDVVGIDWTVDMADARSRLGHDVSLQGNVDPTILFASHDAIEIAVRDTVAKAGNKKHILNLGHGVLVGTPEEGVAHMFELSKQILY</sequence>
<evidence type="ECO:0000259" key="13">
    <source>
        <dbReference type="PROSITE" id="PS00906"/>
    </source>
</evidence>
<keyword evidence="9 11" id="KW-0627">Porphyrin biosynthesis</keyword>
<keyword evidence="8 11" id="KW-0456">Lyase</keyword>
<evidence type="ECO:0000259" key="14">
    <source>
        <dbReference type="PROSITE" id="PS00907"/>
    </source>
</evidence>
<dbReference type="PROSITE" id="PS00907">
    <property type="entry name" value="UROD_2"/>
    <property type="match status" value="1"/>
</dbReference>
<comment type="subcellular location">
    <subcellularLocation>
        <location evidence="2">Plastid</location>
        <location evidence="2">Chloroplast</location>
    </subcellularLocation>
</comment>
<dbReference type="SUPFAM" id="SSF51726">
    <property type="entry name" value="UROD/MetE-like"/>
    <property type="match status" value="1"/>
</dbReference>
<dbReference type="GO" id="GO:0004853">
    <property type="term" value="F:uroporphyrinogen decarboxylase activity"/>
    <property type="evidence" value="ECO:0007669"/>
    <property type="project" value="UniProtKB-EC"/>
</dbReference>
<evidence type="ECO:0000256" key="9">
    <source>
        <dbReference type="ARBA" id="ARBA00023244"/>
    </source>
</evidence>
<feature type="domain" description="Uroporphyrinogen decarboxylase (URO-D)" evidence="14">
    <location>
        <begin position="180"/>
        <end position="196"/>
    </location>
</feature>
<evidence type="ECO:0000256" key="5">
    <source>
        <dbReference type="ARBA" id="ARBA00011738"/>
    </source>
</evidence>
<feature type="domain" description="Uroporphyrinogen decarboxylase (URO-D)" evidence="13">
    <location>
        <begin position="61"/>
        <end position="70"/>
    </location>
</feature>
<gene>
    <name evidence="15" type="ORF">CEUSTIGMA_g5490.t1</name>
</gene>
<comment type="function">
    <text evidence="1">Catalyzes the decarboxylation of four acetate groups of uroporphyrinogen-III to yield coproporphyrinogen-III.</text>
</comment>
<dbReference type="PANTHER" id="PTHR21091:SF167">
    <property type="entry name" value="UROPORPHYRINOGEN DECARBOXYLASE 1, CHLOROPLASTIC"/>
    <property type="match status" value="1"/>
</dbReference>
<keyword evidence="7 11" id="KW-0210">Decarboxylase</keyword>
<organism evidence="15 16">
    <name type="scientific">Chlamydomonas eustigma</name>
    <dbReference type="NCBI Taxonomy" id="1157962"/>
    <lineage>
        <taxon>Eukaryota</taxon>
        <taxon>Viridiplantae</taxon>
        <taxon>Chlorophyta</taxon>
        <taxon>core chlorophytes</taxon>
        <taxon>Chlorophyceae</taxon>
        <taxon>CS clade</taxon>
        <taxon>Chlamydomonadales</taxon>
        <taxon>Chlamydomonadaceae</taxon>
        <taxon>Chlamydomonas</taxon>
    </lineage>
</organism>
<dbReference type="STRING" id="1157962.A0A250X4P0"/>
<evidence type="ECO:0000256" key="10">
    <source>
        <dbReference type="ARBA" id="ARBA00048033"/>
    </source>
</evidence>
<dbReference type="EMBL" id="BEGY01000029">
    <property type="protein sequence ID" value="GAX78048.1"/>
    <property type="molecule type" value="Genomic_DNA"/>
</dbReference>
<keyword evidence="16" id="KW-1185">Reference proteome</keyword>
<dbReference type="OrthoDB" id="339900at2759"/>
<dbReference type="Gene3D" id="3.20.20.210">
    <property type="match status" value="1"/>
</dbReference>
<proteinExistence type="inferred from homology"/>
<evidence type="ECO:0000256" key="6">
    <source>
        <dbReference type="ARBA" id="ARBA00012288"/>
    </source>
</evidence>
<comment type="pathway">
    <text evidence="3 11">Porphyrin-containing compound metabolism; protoporphyrin-IX biosynthesis; coproporphyrinogen-III from 5-aminolevulinate: step 4/4.</text>
</comment>
<evidence type="ECO:0000256" key="2">
    <source>
        <dbReference type="ARBA" id="ARBA00004229"/>
    </source>
</evidence>
<dbReference type="Pfam" id="PF01208">
    <property type="entry name" value="URO-D"/>
    <property type="match status" value="1"/>
</dbReference>
<evidence type="ECO:0000256" key="3">
    <source>
        <dbReference type="ARBA" id="ARBA00004804"/>
    </source>
</evidence>
<dbReference type="CDD" id="cd00717">
    <property type="entry name" value="URO-D"/>
    <property type="match status" value="1"/>
</dbReference>
<comment type="caution">
    <text evidence="15">The sequence shown here is derived from an EMBL/GenBank/DDBJ whole genome shotgun (WGS) entry which is preliminary data.</text>
</comment>
<reference evidence="15 16" key="1">
    <citation type="submission" date="2017-08" db="EMBL/GenBank/DDBJ databases">
        <title>Acidophilic green algal genome provides insights into adaptation to an acidic environment.</title>
        <authorList>
            <person name="Hirooka S."/>
            <person name="Hirose Y."/>
            <person name="Kanesaki Y."/>
            <person name="Higuchi S."/>
            <person name="Fujiwara T."/>
            <person name="Onuma R."/>
            <person name="Era A."/>
            <person name="Ohbayashi R."/>
            <person name="Uzuka A."/>
            <person name="Nozaki H."/>
            <person name="Yoshikawa H."/>
            <person name="Miyagishima S.Y."/>
        </authorList>
    </citation>
    <scope>NUCLEOTIDE SEQUENCE [LARGE SCALE GENOMIC DNA]</scope>
    <source>
        <strain evidence="15 16">NIES-2499</strain>
    </source>
</reference>
<dbReference type="InterPro" id="IPR006361">
    <property type="entry name" value="Uroporphyrinogen_deCO2ase_HemE"/>
</dbReference>
<dbReference type="GO" id="GO:0006782">
    <property type="term" value="P:protoporphyrinogen IX biosynthetic process"/>
    <property type="evidence" value="ECO:0007669"/>
    <property type="project" value="UniProtKB-UniPathway"/>
</dbReference>
<evidence type="ECO:0000256" key="4">
    <source>
        <dbReference type="ARBA" id="ARBA00009935"/>
    </source>
</evidence>
<evidence type="ECO:0000256" key="12">
    <source>
        <dbReference type="RuleBase" id="RU004169"/>
    </source>
</evidence>
<dbReference type="PANTHER" id="PTHR21091">
    <property type="entry name" value="METHYLTETRAHYDROFOLATE:HOMOCYSTEINE METHYLTRANSFERASE RELATED"/>
    <property type="match status" value="1"/>
</dbReference>
<dbReference type="NCBIfam" id="TIGR01464">
    <property type="entry name" value="hemE"/>
    <property type="match status" value="1"/>
</dbReference>
<dbReference type="AlphaFoldDB" id="A0A250X4P0"/>
<dbReference type="PROSITE" id="PS00906">
    <property type="entry name" value="UROD_1"/>
    <property type="match status" value="1"/>
</dbReference>
<dbReference type="FunFam" id="3.20.20.210:FF:000006">
    <property type="entry name" value="Uroporphyrinogen decarboxylase"/>
    <property type="match status" value="1"/>
</dbReference>
<comment type="subunit">
    <text evidence="5">Homodimer.</text>
</comment>
<protein>
    <recommendedName>
        <fullName evidence="6 11">Uroporphyrinogen decarboxylase</fullName>
        <ecNumber evidence="6 11">4.1.1.37</ecNumber>
    </recommendedName>
</protein>
<dbReference type="HAMAP" id="MF_00218">
    <property type="entry name" value="URO_D"/>
    <property type="match status" value="1"/>
</dbReference>
<comment type="similarity">
    <text evidence="4 12">Belongs to the uroporphyrinogen decarboxylase family.</text>
</comment>
<evidence type="ECO:0000256" key="1">
    <source>
        <dbReference type="ARBA" id="ARBA00002448"/>
    </source>
</evidence>
<evidence type="ECO:0000256" key="8">
    <source>
        <dbReference type="ARBA" id="ARBA00023239"/>
    </source>
</evidence>
<evidence type="ECO:0000313" key="16">
    <source>
        <dbReference type="Proteomes" id="UP000232323"/>
    </source>
</evidence>
<comment type="catalytic activity">
    <reaction evidence="10 11">
        <text>uroporphyrinogen III + 4 H(+) = coproporphyrinogen III + 4 CO2</text>
        <dbReference type="Rhea" id="RHEA:19865"/>
        <dbReference type="ChEBI" id="CHEBI:15378"/>
        <dbReference type="ChEBI" id="CHEBI:16526"/>
        <dbReference type="ChEBI" id="CHEBI:57308"/>
        <dbReference type="ChEBI" id="CHEBI:57309"/>
        <dbReference type="EC" id="4.1.1.37"/>
    </reaction>
</comment>
<dbReference type="EC" id="4.1.1.37" evidence="6 11"/>
<dbReference type="InterPro" id="IPR000257">
    <property type="entry name" value="Uroporphyrinogen_deCOase"/>
</dbReference>
<evidence type="ECO:0000256" key="7">
    <source>
        <dbReference type="ARBA" id="ARBA00022793"/>
    </source>
</evidence>
<evidence type="ECO:0000313" key="15">
    <source>
        <dbReference type="EMBL" id="GAX78048.1"/>
    </source>
</evidence>
<dbReference type="GO" id="GO:0009507">
    <property type="term" value="C:chloroplast"/>
    <property type="evidence" value="ECO:0007669"/>
    <property type="project" value="UniProtKB-SubCell"/>
</dbReference>
<accession>A0A250X4P0</accession>
<dbReference type="UniPathway" id="UPA00251">
    <property type="reaction ID" value="UER00321"/>
</dbReference>
<dbReference type="Proteomes" id="UP000232323">
    <property type="component" value="Unassembled WGS sequence"/>
</dbReference>
<name>A0A250X4P0_9CHLO</name>
<dbReference type="InterPro" id="IPR038071">
    <property type="entry name" value="UROD/MetE-like_sf"/>
</dbReference>
<evidence type="ECO:0000256" key="11">
    <source>
        <dbReference type="RuleBase" id="RU000554"/>
    </source>
</evidence>